<dbReference type="Proteomes" id="UP001054945">
    <property type="component" value="Unassembled WGS sequence"/>
</dbReference>
<keyword evidence="3" id="KW-1185">Reference proteome</keyword>
<reference evidence="2 3" key="1">
    <citation type="submission" date="2021-06" db="EMBL/GenBank/DDBJ databases">
        <title>Caerostris extrusa draft genome.</title>
        <authorList>
            <person name="Kono N."/>
            <person name="Arakawa K."/>
        </authorList>
    </citation>
    <scope>NUCLEOTIDE SEQUENCE [LARGE SCALE GENOMIC DNA]</scope>
</reference>
<keyword evidence="1" id="KW-0812">Transmembrane</keyword>
<protein>
    <submittedName>
        <fullName evidence="2">Uncharacterized protein</fullName>
    </submittedName>
</protein>
<dbReference type="EMBL" id="BPLR01012820">
    <property type="protein sequence ID" value="GIY56863.1"/>
    <property type="molecule type" value="Genomic_DNA"/>
</dbReference>
<gene>
    <name evidence="2" type="ORF">CEXT_656441</name>
</gene>
<evidence type="ECO:0000256" key="1">
    <source>
        <dbReference type="SAM" id="Phobius"/>
    </source>
</evidence>
<proteinExistence type="predicted"/>
<organism evidence="2 3">
    <name type="scientific">Caerostris extrusa</name>
    <name type="common">Bark spider</name>
    <name type="synonym">Caerostris bankana</name>
    <dbReference type="NCBI Taxonomy" id="172846"/>
    <lineage>
        <taxon>Eukaryota</taxon>
        <taxon>Metazoa</taxon>
        <taxon>Ecdysozoa</taxon>
        <taxon>Arthropoda</taxon>
        <taxon>Chelicerata</taxon>
        <taxon>Arachnida</taxon>
        <taxon>Araneae</taxon>
        <taxon>Araneomorphae</taxon>
        <taxon>Entelegynae</taxon>
        <taxon>Araneoidea</taxon>
        <taxon>Araneidae</taxon>
        <taxon>Caerostris</taxon>
    </lineage>
</organism>
<dbReference type="AlphaFoldDB" id="A0AAV4UGF4"/>
<keyword evidence="1" id="KW-1133">Transmembrane helix</keyword>
<name>A0AAV4UGF4_CAEEX</name>
<evidence type="ECO:0000313" key="2">
    <source>
        <dbReference type="EMBL" id="GIY56863.1"/>
    </source>
</evidence>
<feature type="transmembrane region" description="Helical" evidence="1">
    <location>
        <begin position="154"/>
        <end position="174"/>
    </location>
</feature>
<sequence length="189" mass="21340">MGQLPTCSHSDFGCSRSQLGRELISFACSCSSWKTDSLENDVRMGEKQDAFLPLMGLVRLRIGLCASTPFEFHRNIGFLSKGKSEPQAEFLQTAENLPAIGKPKRNTALILQGAFFLEELFERAVLPEMMSSTHIHCSALRWNKKREGCRAERVVGLFLIMHLYFNFWGMKTFYSVRIGAQSMDGFAEV</sequence>
<comment type="caution">
    <text evidence="2">The sequence shown here is derived from an EMBL/GenBank/DDBJ whole genome shotgun (WGS) entry which is preliminary data.</text>
</comment>
<keyword evidence="1" id="KW-0472">Membrane</keyword>
<accession>A0AAV4UGF4</accession>
<evidence type="ECO:0000313" key="3">
    <source>
        <dbReference type="Proteomes" id="UP001054945"/>
    </source>
</evidence>